<keyword evidence="13" id="KW-1185">Reference proteome</keyword>
<keyword evidence="6" id="KW-0833">Ubl conjugation pathway</keyword>
<dbReference type="InterPro" id="IPR013083">
    <property type="entry name" value="Znf_RING/FYVE/PHD"/>
</dbReference>
<evidence type="ECO:0000259" key="10">
    <source>
        <dbReference type="PROSITE" id="PS50011"/>
    </source>
</evidence>
<dbReference type="AlphaFoldDB" id="A0A1B6QB38"/>
<keyword evidence="7" id="KW-0067">ATP-binding</keyword>
<reference evidence="12 13" key="1">
    <citation type="journal article" date="2009" name="Nature">
        <title>The Sorghum bicolor genome and the diversification of grasses.</title>
        <authorList>
            <person name="Paterson A.H."/>
            <person name="Bowers J.E."/>
            <person name="Bruggmann R."/>
            <person name="Dubchak I."/>
            <person name="Grimwood J."/>
            <person name="Gundlach H."/>
            <person name="Haberer G."/>
            <person name="Hellsten U."/>
            <person name="Mitros T."/>
            <person name="Poliakov A."/>
            <person name="Schmutz J."/>
            <person name="Spannagl M."/>
            <person name="Tang H."/>
            <person name="Wang X."/>
            <person name="Wicker T."/>
            <person name="Bharti A.K."/>
            <person name="Chapman J."/>
            <person name="Feltus F.A."/>
            <person name="Gowik U."/>
            <person name="Grigoriev I.V."/>
            <person name="Lyons E."/>
            <person name="Maher C.A."/>
            <person name="Martis M."/>
            <person name="Narechania A."/>
            <person name="Otillar R.P."/>
            <person name="Penning B.W."/>
            <person name="Salamov A.A."/>
            <person name="Wang Y."/>
            <person name="Zhang L."/>
            <person name="Carpita N.C."/>
            <person name="Freeling M."/>
            <person name="Gingle A.R."/>
            <person name="Hash C.T."/>
            <person name="Keller B."/>
            <person name="Klein P."/>
            <person name="Kresovich S."/>
            <person name="McCann M.C."/>
            <person name="Ming R."/>
            <person name="Peterson D.G."/>
            <person name="Mehboob-ur-Rahman"/>
            <person name="Ware D."/>
            <person name="Westhoff P."/>
            <person name="Mayer K.F."/>
            <person name="Messing J."/>
            <person name="Rokhsar D.S."/>
        </authorList>
    </citation>
    <scope>NUCLEOTIDE SEQUENCE [LARGE SCALE GENOMIC DNA]</scope>
    <source>
        <strain evidence="13">cv. BTx623</strain>
    </source>
</reference>
<dbReference type="GO" id="GO:0061630">
    <property type="term" value="F:ubiquitin protein ligase activity"/>
    <property type="evidence" value="ECO:0007669"/>
    <property type="project" value="UniProtKB-EC"/>
</dbReference>
<dbReference type="InParanoid" id="A0A1B6QB38"/>
<dbReference type="Gene3D" id="1.10.510.10">
    <property type="entry name" value="Transferase(Phosphotransferase) domain 1"/>
    <property type="match status" value="1"/>
</dbReference>
<dbReference type="OrthoDB" id="4062651at2759"/>
<evidence type="ECO:0000256" key="8">
    <source>
        <dbReference type="SAM" id="Coils"/>
    </source>
</evidence>
<feature type="domain" description="Protein kinase" evidence="10">
    <location>
        <begin position="410"/>
        <end position="677"/>
    </location>
</feature>
<feature type="coiled-coil region" evidence="8">
    <location>
        <begin position="270"/>
        <end position="332"/>
    </location>
</feature>
<feature type="compositionally biased region" description="Polar residues" evidence="9">
    <location>
        <begin position="1"/>
        <end position="10"/>
    </location>
</feature>
<sequence length="771" mass="87019">MATATAGSSSPPTPHADDSPEPSSPAERVYVAVGREVAESRATLLWALHKFPQGAFVLLHVYSPPKFLPFLGARIPAAQVREQELAAHKEMELQRISDSLDQYLLLCAQEKGHAEKLLVESDDVAQGLVDLISEHHVTELVMGAAADKHYTKKMKILKSRKARFVEHQADPLCKIWFICKGTLVYRRKAVQLSHEEMQECRQSSGVTHNSVEKSGSLSEMWCVANTWLCKSIREPQIERTTSDPSYISSKDNIKESYDSCENFHHFLKKLESARREAYEEKCRREEVERELYEAFQKAQASEILYLRELKQKNELEEKLTTIMEEIESLTIRTDELCLKLQGERERRIVLEKRGAHSDRIIKDLMLQRDKALREAEKLRAKKGESTATAEGTMHITEFSYSEIKEATNDFDHSMKIGESVYGSVYKGFLRHTNIAIKKLNPESTQTQSQFNQEVEILSRVRHPNLVTLIGACKDAQALVYEYMPNGSLDDRLACKDNSKPLSWQLRTRIASNICSALIFLHSNKPHSIVHSDLKASNILLDGNNIAKLSGFGVCQILSDQFKATTTLYRYTHPKGSFVYIDPEYLISGDLTPLSDVYSFGIVLLRLLTGRSGFGLLKEVQQAVEKGCLQAILDSSAGGWPAIYAEQLAQVGLRCCEIRRKHRPDLQTEVWAVLEPMLNSASTMLCSLSFKSVSEDLGGVPSYFICPIVQDVMRDPLIAADGFTYEAEAIREWLDSGHRTSPMTNLELSHRDLLPNHALRSAIQEWLQTNGD</sequence>
<dbReference type="PANTHER" id="PTHR45647:SF131">
    <property type="entry name" value="RING-TYPE E3 UBIQUITIN TRANSFERASE"/>
    <property type="match status" value="1"/>
</dbReference>
<keyword evidence="8" id="KW-0175">Coiled coil</keyword>
<dbReference type="eggNOG" id="ENOG502QQ1P">
    <property type="taxonomic scope" value="Eukaryota"/>
</dbReference>
<dbReference type="FunFam" id="3.30.200.20:FF:000162">
    <property type="entry name" value="Adenine nucleotide alpha hydrolase-like domain kinase"/>
    <property type="match status" value="1"/>
</dbReference>
<dbReference type="GO" id="GO:0005524">
    <property type="term" value="F:ATP binding"/>
    <property type="evidence" value="ECO:0007669"/>
    <property type="project" value="UniProtKB-KW"/>
</dbReference>
<dbReference type="CDD" id="cd16655">
    <property type="entry name" value="RING-Ubox_WDSUB1-like"/>
    <property type="match status" value="1"/>
</dbReference>
<dbReference type="SUPFAM" id="SSF52402">
    <property type="entry name" value="Adenine nucleotide alpha hydrolases-like"/>
    <property type="match status" value="1"/>
</dbReference>
<dbReference type="Gene3D" id="3.30.40.10">
    <property type="entry name" value="Zinc/RING finger domain, C3HC4 (zinc finger)"/>
    <property type="match status" value="1"/>
</dbReference>
<evidence type="ECO:0000256" key="1">
    <source>
        <dbReference type="ARBA" id="ARBA00000900"/>
    </source>
</evidence>
<dbReference type="GO" id="GO:0016567">
    <property type="term" value="P:protein ubiquitination"/>
    <property type="evidence" value="ECO:0007669"/>
    <property type="project" value="UniProtKB-UniPathway"/>
</dbReference>
<dbReference type="UniPathway" id="UPA00143"/>
<gene>
    <name evidence="12" type="ORF">SORBI_3002G137000</name>
</gene>
<dbReference type="InterPro" id="IPR008271">
    <property type="entry name" value="Ser/Thr_kinase_AS"/>
</dbReference>
<dbReference type="SMART" id="SM00504">
    <property type="entry name" value="Ubox"/>
    <property type="match status" value="1"/>
</dbReference>
<evidence type="ECO:0000313" key="13">
    <source>
        <dbReference type="Proteomes" id="UP000000768"/>
    </source>
</evidence>
<evidence type="ECO:0000256" key="7">
    <source>
        <dbReference type="ARBA" id="ARBA00022840"/>
    </source>
</evidence>
<dbReference type="InterPro" id="IPR051348">
    <property type="entry name" value="U-box_ubiquitin_ligases"/>
</dbReference>
<proteinExistence type="predicted"/>
<dbReference type="InterPro" id="IPR003613">
    <property type="entry name" value="Ubox_domain"/>
</dbReference>
<feature type="domain" description="U-box" evidence="11">
    <location>
        <begin position="698"/>
        <end position="771"/>
    </location>
</feature>
<keyword evidence="5" id="KW-0547">Nucleotide-binding</keyword>
<dbReference type="PROSITE" id="PS51698">
    <property type="entry name" value="U_BOX"/>
    <property type="match status" value="1"/>
</dbReference>
<dbReference type="SMART" id="SM00220">
    <property type="entry name" value="S_TKc"/>
    <property type="match status" value="1"/>
</dbReference>
<comment type="pathway">
    <text evidence="2">Protein modification; protein ubiquitination.</text>
</comment>
<reference evidence="13" key="2">
    <citation type="journal article" date="2018" name="Plant J.">
        <title>The Sorghum bicolor reference genome: improved assembly, gene annotations, a transcriptome atlas, and signatures of genome organization.</title>
        <authorList>
            <person name="McCormick R.F."/>
            <person name="Truong S.K."/>
            <person name="Sreedasyam A."/>
            <person name="Jenkins J."/>
            <person name="Shu S."/>
            <person name="Sims D."/>
            <person name="Kennedy M."/>
            <person name="Amirebrahimi M."/>
            <person name="Weers B.D."/>
            <person name="McKinley B."/>
            <person name="Mattison A."/>
            <person name="Morishige D.T."/>
            <person name="Grimwood J."/>
            <person name="Schmutz J."/>
            <person name="Mullet J.E."/>
        </authorList>
    </citation>
    <scope>NUCLEOTIDE SEQUENCE [LARGE SCALE GENOMIC DNA]</scope>
    <source>
        <strain evidence="13">cv. BTx623</strain>
    </source>
</reference>
<comment type="catalytic activity">
    <reaction evidence="1">
        <text>S-ubiquitinyl-[E2 ubiquitin-conjugating enzyme]-L-cysteine + [acceptor protein]-L-lysine = [E2 ubiquitin-conjugating enzyme]-L-cysteine + N(6)-ubiquitinyl-[acceptor protein]-L-lysine.</text>
        <dbReference type="EC" id="2.3.2.27"/>
    </reaction>
</comment>
<dbReference type="GO" id="GO:0004672">
    <property type="term" value="F:protein kinase activity"/>
    <property type="evidence" value="ECO:0007669"/>
    <property type="project" value="InterPro"/>
</dbReference>
<dbReference type="CDD" id="cd01989">
    <property type="entry name" value="USP_STK_Ubox_N"/>
    <property type="match status" value="1"/>
</dbReference>
<evidence type="ECO:0000256" key="3">
    <source>
        <dbReference type="ARBA" id="ARBA00012483"/>
    </source>
</evidence>
<dbReference type="ExpressionAtlas" id="A0A1B6QB38">
    <property type="expression patterns" value="baseline"/>
</dbReference>
<dbReference type="PANTHER" id="PTHR45647">
    <property type="entry name" value="OS02G0152300 PROTEIN"/>
    <property type="match status" value="1"/>
</dbReference>
<evidence type="ECO:0000259" key="11">
    <source>
        <dbReference type="PROSITE" id="PS51698"/>
    </source>
</evidence>
<evidence type="ECO:0000256" key="6">
    <source>
        <dbReference type="ARBA" id="ARBA00022786"/>
    </source>
</evidence>
<dbReference type="Pfam" id="PF04564">
    <property type="entry name" value="U-box"/>
    <property type="match status" value="1"/>
</dbReference>
<protein>
    <recommendedName>
        <fullName evidence="3">RING-type E3 ubiquitin transferase</fullName>
        <ecNumber evidence="3">2.3.2.27</ecNumber>
    </recommendedName>
</protein>
<dbReference type="InterPro" id="IPR011009">
    <property type="entry name" value="Kinase-like_dom_sf"/>
</dbReference>
<dbReference type="PROSITE" id="PS00108">
    <property type="entry name" value="PROTEIN_KINASE_ST"/>
    <property type="match status" value="1"/>
</dbReference>
<dbReference type="SUPFAM" id="SSF56112">
    <property type="entry name" value="Protein kinase-like (PK-like)"/>
    <property type="match status" value="1"/>
</dbReference>
<dbReference type="Gene3D" id="3.30.200.20">
    <property type="entry name" value="Phosphorylase Kinase, domain 1"/>
    <property type="match status" value="1"/>
</dbReference>
<dbReference type="Pfam" id="PF00069">
    <property type="entry name" value="Pkinase"/>
    <property type="match status" value="1"/>
</dbReference>
<dbReference type="PROSITE" id="PS50011">
    <property type="entry name" value="PROTEIN_KINASE_DOM"/>
    <property type="match status" value="1"/>
</dbReference>
<evidence type="ECO:0000256" key="9">
    <source>
        <dbReference type="SAM" id="MobiDB-lite"/>
    </source>
</evidence>
<name>A0A1B6QB38_SORBI</name>
<dbReference type="EMBL" id="CM000761">
    <property type="protein sequence ID" value="KXG35135.1"/>
    <property type="molecule type" value="Genomic_DNA"/>
</dbReference>
<feature type="region of interest" description="Disordered" evidence="9">
    <location>
        <begin position="1"/>
        <end position="26"/>
    </location>
</feature>
<dbReference type="InterPro" id="IPR014729">
    <property type="entry name" value="Rossmann-like_a/b/a_fold"/>
</dbReference>
<keyword evidence="4" id="KW-0808">Transferase</keyword>
<accession>A0A1B6QB38</accession>
<dbReference type="Gene3D" id="3.40.50.620">
    <property type="entry name" value="HUPs"/>
    <property type="match status" value="1"/>
</dbReference>
<organism evidence="12 13">
    <name type="scientific">Sorghum bicolor</name>
    <name type="common">Sorghum</name>
    <name type="synonym">Sorghum vulgare</name>
    <dbReference type="NCBI Taxonomy" id="4558"/>
    <lineage>
        <taxon>Eukaryota</taxon>
        <taxon>Viridiplantae</taxon>
        <taxon>Streptophyta</taxon>
        <taxon>Embryophyta</taxon>
        <taxon>Tracheophyta</taxon>
        <taxon>Spermatophyta</taxon>
        <taxon>Magnoliopsida</taxon>
        <taxon>Liliopsida</taxon>
        <taxon>Poales</taxon>
        <taxon>Poaceae</taxon>
        <taxon>PACMAD clade</taxon>
        <taxon>Panicoideae</taxon>
        <taxon>Andropogonodae</taxon>
        <taxon>Andropogoneae</taxon>
        <taxon>Sorghinae</taxon>
        <taxon>Sorghum</taxon>
    </lineage>
</organism>
<dbReference type="SUPFAM" id="SSF57850">
    <property type="entry name" value="RING/U-box"/>
    <property type="match status" value="1"/>
</dbReference>
<evidence type="ECO:0000256" key="4">
    <source>
        <dbReference type="ARBA" id="ARBA00022679"/>
    </source>
</evidence>
<dbReference type="OMA" id="VPAQMIT"/>
<evidence type="ECO:0000256" key="5">
    <source>
        <dbReference type="ARBA" id="ARBA00022741"/>
    </source>
</evidence>
<dbReference type="Gramene" id="KXG35135">
    <property type="protein sequence ID" value="KXG35135"/>
    <property type="gene ID" value="SORBI_3002G137000"/>
</dbReference>
<dbReference type="InterPro" id="IPR000719">
    <property type="entry name" value="Prot_kinase_dom"/>
</dbReference>
<dbReference type="Proteomes" id="UP000000768">
    <property type="component" value="Chromosome 2"/>
</dbReference>
<evidence type="ECO:0000313" key="12">
    <source>
        <dbReference type="EMBL" id="KXG35135.1"/>
    </source>
</evidence>
<evidence type="ECO:0000256" key="2">
    <source>
        <dbReference type="ARBA" id="ARBA00004906"/>
    </source>
</evidence>
<dbReference type="EC" id="2.3.2.27" evidence="3"/>